<dbReference type="EMBL" id="JAUKUD010000003">
    <property type="protein sequence ID" value="KAK0750229.1"/>
    <property type="molecule type" value="Genomic_DNA"/>
</dbReference>
<organism evidence="1 2">
    <name type="scientific">Schizothecium vesticola</name>
    <dbReference type="NCBI Taxonomy" id="314040"/>
    <lineage>
        <taxon>Eukaryota</taxon>
        <taxon>Fungi</taxon>
        <taxon>Dikarya</taxon>
        <taxon>Ascomycota</taxon>
        <taxon>Pezizomycotina</taxon>
        <taxon>Sordariomycetes</taxon>
        <taxon>Sordariomycetidae</taxon>
        <taxon>Sordariales</taxon>
        <taxon>Schizotheciaceae</taxon>
        <taxon>Schizothecium</taxon>
    </lineage>
</organism>
<gene>
    <name evidence="1" type="ORF">B0T18DRAFT_389688</name>
</gene>
<evidence type="ECO:0000313" key="2">
    <source>
        <dbReference type="Proteomes" id="UP001172155"/>
    </source>
</evidence>
<evidence type="ECO:0000313" key="1">
    <source>
        <dbReference type="EMBL" id="KAK0750229.1"/>
    </source>
</evidence>
<evidence type="ECO:0008006" key="3">
    <source>
        <dbReference type="Google" id="ProtNLM"/>
    </source>
</evidence>
<accession>A0AA40F2X8</accession>
<comment type="caution">
    <text evidence="1">The sequence shown here is derived from an EMBL/GenBank/DDBJ whole genome shotgun (WGS) entry which is preliminary data.</text>
</comment>
<name>A0AA40F2X8_9PEZI</name>
<proteinExistence type="predicted"/>
<keyword evidence="2" id="KW-1185">Reference proteome</keyword>
<protein>
    <recommendedName>
        <fullName evidence="3">Heterokaryon incompatibility domain-containing protein</fullName>
    </recommendedName>
</protein>
<dbReference type="Proteomes" id="UP001172155">
    <property type="component" value="Unassembled WGS sequence"/>
</dbReference>
<dbReference type="AlphaFoldDB" id="A0AA40F2X8"/>
<sequence>MAGNDPLLEVIKVIPHIRGLLGAEWMTRMWVMLEYAQCRAACVMTKWNNIYRARDYDTQTRSMGAIYARDSFSNALTLAYSYLPSLLQYSRCIFIGVGNPTQFLRGLRPRPLPTGGPPPRPSLGETIELVASKQYQYSRDRFIALDVLLDGQRTSWQPVSEAILPGPEAEACAHVWLKAFRQGDYTPLLLQPRESIPGTNPSTQPGLASWVVGHSGLEGVEWGYGSQETPPDLVPVITDEGVIRVTLALAGEIEQICYLDVEISGEVTGVAFGLHHVYDVAKAEGVEMSPELLVDGLNRIFPLGDTHQEMAQENCRMFSFADLGGRDPVFANRIRGLLTEYEEADDGSSLAQAAQSISDALGLEEDIVRLRDLYITCLTSSKRMAGQREKRGVKGGDPICKVRCPECRRVTLFRLDLRETGGVGQRVYRIPGLAYRDSIKDGVGLVIDKEGRITGRMFYGPPACDCRLMVEVEIH</sequence>
<reference evidence="1" key="1">
    <citation type="submission" date="2023-06" db="EMBL/GenBank/DDBJ databases">
        <title>Genome-scale phylogeny and comparative genomics of the fungal order Sordariales.</title>
        <authorList>
            <consortium name="Lawrence Berkeley National Laboratory"/>
            <person name="Hensen N."/>
            <person name="Bonometti L."/>
            <person name="Westerberg I."/>
            <person name="Brannstrom I.O."/>
            <person name="Guillou S."/>
            <person name="Cros-Aarteil S."/>
            <person name="Calhoun S."/>
            <person name="Haridas S."/>
            <person name="Kuo A."/>
            <person name="Mondo S."/>
            <person name="Pangilinan J."/>
            <person name="Riley R."/>
            <person name="LaButti K."/>
            <person name="Andreopoulos B."/>
            <person name="Lipzen A."/>
            <person name="Chen C."/>
            <person name="Yanf M."/>
            <person name="Daum C."/>
            <person name="Ng V."/>
            <person name="Clum A."/>
            <person name="Steindorff A."/>
            <person name="Ohm R."/>
            <person name="Martin F."/>
            <person name="Silar P."/>
            <person name="Natvig D."/>
            <person name="Lalanne C."/>
            <person name="Gautier V."/>
            <person name="Ament-velasquez S.L."/>
            <person name="Kruys A."/>
            <person name="Hutchinson M.I."/>
            <person name="Powell A.J."/>
            <person name="Barry K."/>
            <person name="Miller A.N."/>
            <person name="Grigoriev I.V."/>
            <person name="Debuchy R."/>
            <person name="Gladieux P."/>
            <person name="Thoren M.H."/>
            <person name="Johannesson H."/>
        </authorList>
    </citation>
    <scope>NUCLEOTIDE SEQUENCE</scope>
    <source>
        <strain evidence="1">SMH3187-1</strain>
    </source>
</reference>